<evidence type="ECO:0000256" key="4">
    <source>
        <dbReference type="ARBA" id="ARBA00022692"/>
    </source>
</evidence>
<feature type="repeat" description="Solcar" evidence="9">
    <location>
        <begin position="174"/>
        <end position="248"/>
    </location>
</feature>
<dbReference type="InterPro" id="IPR018108">
    <property type="entry name" value="MCP_transmembrane"/>
</dbReference>
<evidence type="ECO:0000256" key="9">
    <source>
        <dbReference type="PROSITE-ProRule" id="PRU00282"/>
    </source>
</evidence>
<feature type="repeat" description="Solcar" evidence="9">
    <location>
        <begin position="355"/>
        <end position="446"/>
    </location>
</feature>
<dbReference type="Gene3D" id="1.50.40.10">
    <property type="entry name" value="Mitochondrial carrier domain"/>
    <property type="match status" value="1"/>
</dbReference>
<keyword evidence="4 9" id="KW-0812">Transmembrane</keyword>
<gene>
    <name evidence="12" type="ORF">SCAR479_10632</name>
</gene>
<keyword evidence="7" id="KW-0496">Mitochondrion</keyword>
<dbReference type="SUPFAM" id="SSF103506">
    <property type="entry name" value="Mitochondrial carrier"/>
    <property type="match status" value="1"/>
</dbReference>
<keyword evidence="3 10" id="KW-0813">Transport</keyword>
<accession>A0ABR2XGF2</accession>
<comment type="subcellular location">
    <subcellularLocation>
        <location evidence="1">Mitochondrion membrane</location>
        <topology evidence="1">Multi-pass membrane protein</topology>
    </subcellularLocation>
</comment>
<keyword evidence="6" id="KW-1133">Transmembrane helix</keyword>
<evidence type="ECO:0000256" key="7">
    <source>
        <dbReference type="ARBA" id="ARBA00023128"/>
    </source>
</evidence>
<dbReference type="Proteomes" id="UP001465668">
    <property type="component" value="Unassembled WGS sequence"/>
</dbReference>
<dbReference type="PANTHER" id="PTHR45758:SF4">
    <property type="entry name" value="MITOFERRIN-1"/>
    <property type="match status" value="1"/>
</dbReference>
<keyword evidence="5" id="KW-0999">Mitochondrion inner membrane</keyword>
<dbReference type="EMBL" id="JARVKM010000058">
    <property type="protein sequence ID" value="KAK9772762.1"/>
    <property type="molecule type" value="Genomic_DNA"/>
</dbReference>
<comment type="similarity">
    <text evidence="2 10">Belongs to the mitochondrial carrier (TC 2.A.29) family.</text>
</comment>
<evidence type="ECO:0000256" key="3">
    <source>
        <dbReference type="ARBA" id="ARBA00022448"/>
    </source>
</evidence>
<feature type="region of interest" description="Disordered" evidence="11">
    <location>
        <begin position="49"/>
        <end position="75"/>
    </location>
</feature>
<evidence type="ECO:0000256" key="6">
    <source>
        <dbReference type="ARBA" id="ARBA00022989"/>
    </source>
</evidence>
<protein>
    <submittedName>
        <fullName evidence="12">Mitoferrin-1</fullName>
    </submittedName>
</protein>
<feature type="repeat" description="Solcar" evidence="9">
    <location>
        <begin position="257"/>
        <end position="348"/>
    </location>
</feature>
<keyword evidence="8 9" id="KW-0472">Membrane</keyword>
<evidence type="ECO:0000256" key="11">
    <source>
        <dbReference type="SAM" id="MobiDB-lite"/>
    </source>
</evidence>
<dbReference type="InterPro" id="IPR023395">
    <property type="entry name" value="MCP_dom_sf"/>
</dbReference>
<keyword evidence="13" id="KW-1185">Reference proteome</keyword>
<name>A0ABR2XGF2_9PEZI</name>
<organism evidence="12 13">
    <name type="scientific">Seiridium cardinale</name>
    <dbReference type="NCBI Taxonomy" id="138064"/>
    <lineage>
        <taxon>Eukaryota</taxon>
        <taxon>Fungi</taxon>
        <taxon>Dikarya</taxon>
        <taxon>Ascomycota</taxon>
        <taxon>Pezizomycotina</taxon>
        <taxon>Sordariomycetes</taxon>
        <taxon>Xylariomycetidae</taxon>
        <taxon>Amphisphaeriales</taxon>
        <taxon>Sporocadaceae</taxon>
        <taxon>Seiridium</taxon>
    </lineage>
</organism>
<evidence type="ECO:0000256" key="2">
    <source>
        <dbReference type="ARBA" id="ARBA00006375"/>
    </source>
</evidence>
<proteinExistence type="inferred from homology"/>
<evidence type="ECO:0000256" key="5">
    <source>
        <dbReference type="ARBA" id="ARBA00022792"/>
    </source>
</evidence>
<dbReference type="Pfam" id="PF00153">
    <property type="entry name" value="Mito_carr"/>
    <property type="match status" value="3"/>
</dbReference>
<sequence>MTGESQVAVALPTLARAALKKRQIPATDLRIALVEKLSNYVLDLQDFPRAPSPRHRDCTERPPFVCDTPIQPQPPSPLSFAKTASFARPSQRPSAQLRARPELPLCCTAAQPHQDPARPNLRARDNLKPVDPLPKATLALSQSFGEATEAVAKMAQPTAEPVEDYDYEALPPNFSLAQNMVAGAFAGIATRMQIVNSSTAYKGMVDGTMRIAAGEGILKLWRGMSSVVVGAGPAHAVYFATYEAVKHAMGGNQVGVHHPLAAATSGAAATIASDAFMNPFDAHLSAVIKQRMQIKNSSKMYRSMWDCARYVYRNEGLSAFYVSYPTTLSMTVPFTALQFLAYESISTSMNPDKKYDPITHCTAGAVAGGFAAALTTPMDVIKTMLQTRGSATDPELRSVNGFTAGCRLMYRREGMRGFFKGVKPRIVTTMPSTAICWSAYEFSKAYFIRRNTL</sequence>
<dbReference type="PANTHER" id="PTHR45758">
    <property type="entry name" value="MITOFERRIN-1-RELATED"/>
    <property type="match status" value="1"/>
</dbReference>
<evidence type="ECO:0000313" key="12">
    <source>
        <dbReference type="EMBL" id="KAK9772762.1"/>
    </source>
</evidence>
<evidence type="ECO:0000313" key="13">
    <source>
        <dbReference type="Proteomes" id="UP001465668"/>
    </source>
</evidence>
<evidence type="ECO:0000256" key="10">
    <source>
        <dbReference type="RuleBase" id="RU000488"/>
    </source>
</evidence>
<evidence type="ECO:0000256" key="1">
    <source>
        <dbReference type="ARBA" id="ARBA00004225"/>
    </source>
</evidence>
<comment type="caution">
    <text evidence="12">The sequence shown here is derived from an EMBL/GenBank/DDBJ whole genome shotgun (WGS) entry which is preliminary data.</text>
</comment>
<evidence type="ECO:0000256" key="8">
    <source>
        <dbReference type="ARBA" id="ARBA00023136"/>
    </source>
</evidence>
<reference evidence="12 13" key="1">
    <citation type="submission" date="2024-02" db="EMBL/GenBank/DDBJ databases">
        <title>First draft genome assembly of two strains of Seiridium cardinale.</title>
        <authorList>
            <person name="Emiliani G."/>
            <person name="Scali E."/>
        </authorList>
    </citation>
    <scope>NUCLEOTIDE SEQUENCE [LARGE SCALE GENOMIC DNA]</scope>
    <source>
        <strain evidence="12 13">BM-138-000479</strain>
    </source>
</reference>
<dbReference type="PROSITE" id="PS50920">
    <property type="entry name" value="SOLCAR"/>
    <property type="match status" value="3"/>
</dbReference>